<dbReference type="CDD" id="cd00093">
    <property type="entry name" value="HTH_XRE"/>
    <property type="match status" value="1"/>
</dbReference>
<name>A0A223KKX5_9BACI</name>
<dbReference type="Pfam" id="PF01381">
    <property type="entry name" value="HTH_3"/>
    <property type="match status" value="1"/>
</dbReference>
<accession>A0A223KKX5</accession>
<evidence type="ECO:0000313" key="4">
    <source>
        <dbReference type="Proteomes" id="UP000215224"/>
    </source>
</evidence>
<dbReference type="SUPFAM" id="SSF47413">
    <property type="entry name" value="lambda repressor-like DNA-binding domains"/>
    <property type="match status" value="1"/>
</dbReference>
<dbReference type="GO" id="GO:0003677">
    <property type="term" value="F:DNA binding"/>
    <property type="evidence" value="ECO:0007669"/>
    <property type="project" value="UniProtKB-KW"/>
</dbReference>
<dbReference type="RefSeq" id="WP_066416329.1">
    <property type="nucleotide sequence ID" value="NZ_CP018866.1"/>
</dbReference>
<dbReference type="AlphaFoldDB" id="A0A223KKX5"/>
<dbReference type="Gene3D" id="1.10.260.40">
    <property type="entry name" value="lambda repressor-like DNA-binding domains"/>
    <property type="match status" value="1"/>
</dbReference>
<dbReference type="PROSITE" id="PS50943">
    <property type="entry name" value="HTH_CROC1"/>
    <property type="match status" value="1"/>
</dbReference>
<dbReference type="STRING" id="1314751.GCA_001591425_02395"/>
<keyword evidence="1" id="KW-0238">DNA-binding</keyword>
<evidence type="ECO:0000256" key="1">
    <source>
        <dbReference type="ARBA" id="ARBA00023125"/>
    </source>
</evidence>
<reference evidence="3 4" key="1">
    <citation type="submission" date="2016-12" db="EMBL/GenBank/DDBJ databases">
        <title>The whole genome sequencing and assembly of Bacillus cohnii DSM 6307T strain.</title>
        <authorList>
            <person name="Lee Y.-J."/>
            <person name="Yi H."/>
            <person name="Bahn Y.-S."/>
            <person name="Kim J.F."/>
            <person name="Lee D.-W."/>
        </authorList>
    </citation>
    <scope>NUCLEOTIDE SEQUENCE [LARGE SCALE GENOMIC DNA]</scope>
    <source>
        <strain evidence="3 4">DSM 6307</strain>
    </source>
</reference>
<dbReference type="InterPro" id="IPR001387">
    <property type="entry name" value="Cro/C1-type_HTH"/>
</dbReference>
<evidence type="ECO:0000259" key="2">
    <source>
        <dbReference type="PROSITE" id="PS50943"/>
    </source>
</evidence>
<gene>
    <name evidence="3" type="ORF">BC6307_02000</name>
</gene>
<evidence type="ECO:0000313" key="3">
    <source>
        <dbReference type="EMBL" id="AST90140.1"/>
    </source>
</evidence>
<feature type="domain" description="HTH cro/C1-type" evidence="2">
    <location>
        <begin position="7"/>
        <end position="61"/>
    </location>
</feature>
<sequence>MTLGEKIKDYRLRAKLSQEQLAHKLSVSRQAITKWENDKGMPDIQNLQYLAKLFDVSIDSLINDPEDIATIVVKEDINIDSYQIKGKCRSKYDAVVHEKYQQAKAIFPLIRRKKLNFAQEVVDFIVQPGVLHTADAFNDMSSYYLVEDTNKQLLVQVTKNTIEGRELTKRFEGKKMVVDGHLYRKATYQIL</sequence>
<dbReference type="InterPro" id="IPR010982">
    <property type="entry name" value="Lambda_DNA-bd_dom_sf"/>
</dbReference>
<dbReference type="PANTHER" id="PTHR46558:SF15">
    <property type="entry name" value="HELIX-TURN-HELIX DOMAIN PROTEIN"/>
    <property type="match status" value="1"/>
</dbReference>
<keyword evidence="4" id="KW-1185">Reference proteome</keyword>
<dbReference type="Proteomes" id="UP000215224">
    <property type="component" value="Chromosome"/>
</dbReference>
<protein>
    <recommendedName>
        <fullName evidence="2">HTH cro/C1-type domain-containing protein</fullName>
    </recommendedName>
</protein>
<proteinExistence type="predicted"/>
<dbReference type="SMART" id="SM00530">
    <property type="entry name" value="HTH_XRE"/>
    <property type="match status" value="1"/>
</dbReference>
<organism evidence="3 4">
    <name type="scientific">Sutcliffiella cohnii</name>
    <dbReference type="NCBI Taxonomy" id="33932"/>
    <lineage>
        <taxon>Bacteria</taxon>
        <taxon>Bacillati</taxon>
        <taxon>Bacillota</taxon>
        <taxon>Bacilli</taxon>
        <taxon>Bacillales</taxon>
        <taxon>Bacillaceae</taxon>
        <taxon>Sutcliffiella</taxon>
    </lineage>
</organism>
<dbReference type="PANTHER" id="PTHR46558">
    <property type="entry name" value="TRACRIPTIONAL REGULATORY PROTEIN-RELATED-RELATED"/>
    <property type="match status" value="1"/>
</dbReference>
<dbReference type="KEGG" id="bcoh:BC6307_02000"/>
<dbReference type="EMBL" id="CP018866">
    <property type="protein sequence ID" value="AST90140.1"/>
    <property type="molecule type" value="Genomic_DNA"/>
</dbReference>